<organism evidence="5 6">
    <name type="scientific">Pandoraea communis</name>
    <dbReference type="NCBI Taxonomy" id="2508297"/>
    <lineage>
        <taxon>Bacteria</taxon>
        <taxon>Pseudomonadati</taxon>
        <taxon>Pseudomonadota</taxon>
        <taxon>Betaproteobacteria</taxon>
        <taxon>Burkholderiales</taxon>
        <taxon>Burkholderiaceae</taxon>
        <taxon>Pandoraea</taxon>
    </lineage>
</organism>
<evidence type="ECO:0000259" key="4">
    <source>
        <dbReference type="PROSITE" id="PS51898"/>
    </source>
</evidence>
<protein>
    <submittedName>
        <fullName evidence="5">Site-specific integrase</fullName>
    </submittedName>
</protein>
<dbReference type="Pfam" id="PF00589">
    <property type="entry name" value="Phage_integrase"/>
    <property type="match status" value="1"/>
</dbReference>
<dbReference type="PANTHER" id="PTHR30349">
    <property type="entry name" value="PHAGE INTEGRASE-RELATED"/>
    <property type="match status" value="1"/>
</dbReference>
<reference evidence="5 6" key="1">
    <citation type="submission" date="2019-08" db="EMBL/GenBank/DDBJ databases">
        <authorList>
            <person name="Peeters C."/>
        </authorList>
    </citation>
    <scope>NUCLEOTIDE SEQUENCE [LARGE SCALE GENOMIC DNA]</scope>
    <source>
        <strain evidence="5 6">LMG 31111</strain>
    </source>
</reference>
<dbReference type="GO" id="GO:0006310">
    <property type="term" value="P:DNA recombination"/>
    <property type="evidence" value="ECO:0007669"/>
    <property type="project" value="UniProtKB-KW"/>
</dbReference>
<accession>A0A5E4Z6H2</accession>
<name>A0A5E4Z6H2_9BURK</name>
<dbReference type="SUPFAM" id="SSF56349">
    <property type="entry name" value="DNA breaking-rejoining enzymes"/>
    <property type="match status" value="1"/>
</dbReference>
<dbReference type="InterPro" id="IPR002104">
    <property type="entry name" value="Integrase_catalytic"/>
</dbReference>
<sequence length="401" mass="45356">MGLHKRPNSKNWFYSFQLRGKRYLGSTGTTNKTVAAQVERDMRAKAHAREFLGHADEITLNVAITRYIESRRDKPFSEIMGSYHRKVFGEKRVPRNGGIKSCFGLPRTLMLHELTTRDVERIVQARKIEGSAPQTIKHELGLIRASMNEMGRLGYRVNREVIFPTIRTQSRLRYLDQTEEAALLAALDPNMLLSERIAEKLHTAEMVRMIQDNYDLTVFLLDTGCRYSEAANIPWSAINLEERSINLYRSKVKNESVVYMPQRLFSVLARRASRMAAGQRHVFENKQGESRGYCTKAILKAMDRAGLNDPKVVKERGGRVTVHTLRHTFASKLARSGISLYEVSVLLGHSDPKMTQRYAHLAPNEASRRAVHVIDLATRSAGGRKDGYASEGADSCAAYGE</sequence>
<dbReference type="PROSITE" id="PS51898">
    <property type="entry name" value="TYR_RECOMBINASE"/>
    <property type="match status" value="1"/>
</dbReference>
<dbReference type="PANTHER" id="PTHR30349:SF64">
    <property type="entry name" value="PROPHAGE INTEGRASE INTD-RELATED"/>
    <property type="match status" value="1"/>
</dbReference>
<dbReference type="InterPro" id="IPR050090">
    <property type="entry name" value="Tyrosine_recombinase_XerCD"/>
</dbReference>
<proteinExistence type="predicted"/>
<dbReference type="Proteomes" id="UP000383971">
    <property type="component" value="Unassembled WGS sequence"/>
</dbReference>
<evidence type="ECO:0000256" key="1">
    <source>
        <dbReference type="ARBA" id="ARBA00022908"/>
    </source>
</evidence>
<evidence type="ECO:0000313" key="5">
    <source>
        <dbReference type="EMBL" id="VVE56045.1"/>
    </source>
</evidence>
<dbReference type="Gene3D" id="1.10.443.10">
    <property type="entry name" value="Intergrase catalytic core"/>
    <property type="match status" value="1"/>
</dbReference>
<evidence type="ECO:0000256" key="3">
    <source>
        <dbReference type="SAM" id="MobiDB-lite"/>
    </source>
</evidence>
<keyword evidence="1" id="KW-0229">DNA integration</keyword>
<dbReference type="EMBL" id="CABPSE010000032">
    <property type="protein sequence ID" value="VVE56045.1"/>
    <property type="molecule type" value="Genomic_DNA"/>
</dbReference>
<evidence type="ECO:0000256" key="2">
    <source>
        <dbReference type="ARBA" id="ARBA00023172"/>
    </source>
</evidence>
<keyword evidence="6" id="KW-1185">Reference proteome</keyword>
<keyword evidence="2" id="KW-0233">DNA recombination</keyword>
<feature type="region of interest" description="Disordered" evidence="3">
    <location>
        <begin position="382"/>
        <end position="401"/>
    </location>
</feature>
<evidence type="ECO:0000313" key="6">
    <source>
        <dbReference type="Proteomes" id="UP000383971"/>
    </source>
</evidence>
<dbReference type="CDD" id="cd00796">
    <property type="entry name" value="INT_Rci_Hp1_C"/>
    <property type="match status" value="1"/>
</dbReference>
<dbReference type="GO" id="GO:0015074">
    <property type="term" value="P:DNA integration"/>
    <property type="evidence" value="ECO:0007669"/>
    <property type="project" value="UniProtKB-KW"/>
</dbReference>
<dbReference type="RefSeq" id="WP_150587295.1">
    <property type="nucleotide sequence ID" value="NZ_CABPSE010000032.1"/>
</dbReference>
<feature type="domain" description="Tyr recombinase" evidence="4">
    <location>
        <begin position="170"/>
        <end position="373"/>
    </location>
</feature>
<dbReference type="GO" id="GO:0003677">
    <property type="term" value="F:DNA binding"/>
    <property type="evidence" value="ECO:0007669"/>
    <property type="project" value="InterPro"/>
</dbReference>
<dbReference type="InterPro" id="IPR013762">
    <property type="entry name" value="Integrase-like_cat_sf"/>
</dbReference>
<dbReference type="InterPro" id="IPR011010">
    <property type="entry name" value="DNA_brk_join_enz"/>
</dbReference>
<dbReference type="AlphaFoldDB" id="A0A5E4Z6H2"/>
<gene>
    <name evidence="5" type="ORF">PCO31111_05087</name>
</gene>